<dbReference type="PROSITE" id="PS51257">
    <property type="entry name" value="PROKAR_LIPOPROTEIN"/>
    <property type="match status" value="1"/>
</dbReference>
<dbReference type="RefSeq" id="WP_376850968.1">
    <property type="nucleotide sequence ID" value="NZ_JBHSMF010000009.1"/>
</dbReference>
<accession>A0ABW0NEW6</accession>
<feature type="chain" id="PRO_5045181336" evidence="1">
    <location>
        <begin position="26"/>
        <end position="62"/>
    </location>
</feature>
<dbReference type="Proteomes" id="UP001596037">
    <property type="component" value="Unassembled WGS sequence"/>
</dbReference>
<feature type="signal peptide" evidence="1">
    <location>
        <begin position="1"/>
        <end position="25"/>
    </location>
</feature>
<name>A0ABW0NEW6_9BURK</name>
<keyword evidence="3" id="KW-1185">Reference proteome</keyword>
<dbReference type="EMBL" id="JBHSMF010000009">
    <property type="protein sequence ID" value="MFC5498891.1"/>
    <property type="molecule type" value="Genomic_DNA"/>
</dbReference>
<evidence type="ECO:0000313" key="2">
    <source>
        <dbReference type="EMBL" id="MFC5498891.1"/>
    </source>
</evidence>
<sequence length="62" mass="6306">MFKMFAAAGLAVLVTACAAPDPVSANDPLRPARGSTANGEAIAAELGFHPPVYRANKPDGPN</sequence>
<gene>
    <name evidence="2" type="ORF">ACFPOE_15185</name>
</gene>
<organism evidence="2 3">
    <name type="scientific">Caenimonas terrae</name>
    <dbReference type="NCBI Taxonomy" id="696074"/>
    <lineage>
        <taxon>Bacteria</taxon>
        <taxon>Pseudomonadati</taxon>
        <taxon>Pseudomonadota</taxon>
        <taxon>Betaproteobacteria</taxon>
        <taxon>Burkholderiales</taxon>
        <taxon>Comamonadaceae</taxon>
        <taxon>Caenimonas</taxon>
    </lineage>
</organism>
<evidence type="ECO:0000256" key="1">
    <source>
        <dbReference type="SAM" id="SignalP"/>
    </source>
</evidence>
<proteinExistence type="predicted"/>
<reference evidence="3" key="1">
    <citation type="journal article" date="2019" name="Int. J. Syst. Evol. Microbiol.">
        <title>The Global Catalogue of Microorganisms (GCM) 10K type strain sequencing project: providing services to taxonomists for standard genome sequencing and annotation.</title>
        <authorList>
            <consortium name="The Broad Institute Genomics Platform"/>
            <consortium name="The Broad Institute Genome Sequencing Center for Infectious Disease"/>
            <person name="Wu L."/>
            <person name="Ma J."/>
        </authorList>
    </citation>
    <scope>NUCLEOTIDE SEQUENCE [LARGE SCALE GENOMIC DNA]</scope>
    <source>
        <strain evidence="3">CCUG 57401</strain>
    </source>
</reference>
<protein>
    <submittedName>
        <fullName evidence="2">Uncharacterized protein</fullName>
    </submittedName>
</protein>
<keyword evidence="1" id="KW-0732">Signal</keyword>
<comment type="caution">
    <text evidence="2">The sequence shown here is derived from an EMBL/GenBank/DDBJ whole genome shotgun (WGS) entry which is preliminary data.</text>
</comment>
<evidence type="ECO:0000313" key="3">
    <source>
        <dbReference type="Proteomes" id="UP001596037"/>
    </source>
</evidence>